<sequence length="158" mass="18728">MEKQPWTNRRDAASYSWFQCKGVRSLVKAKLWHYRMPNWCPKCMKSGHIARYCTTEWDNVDKTNFKLTEHYLFYQKAKLNSQNEAVNTILNTRNAAIAKQMGDAIAWDMAKHGPWHEWAYMTLFMANGYKYEQNPELRAMFFQTSPAQLVKANAYHLY</sequence>
<protein>
    <submittedName>
        <fullName evidence="3">NADAR domain-containing protein</fullName>
    </submittedName>
</protein>
<accession>A0A915K863</accession>
<reference evidence="3" key="1">
    <citation type="submission" date="2022-11" db="UniProtKB">
        <authorList>
            <consortium name="WormBaseParasite"/>
        </authorList>
    </citation>
    <scope>IDENTIFICATION</scope>
</reference>
<dbReference type="Pfam" id="PF08719">
    <property type="entry name" value="NADAR"/>
    <property type="match status" value="1"/>
</dbReference>
<dbReference type="WBParaSite" id="nRc.2.0.1.t34881-RA">
    <property type="protein sequence ID" value="nRc.2.0.1.t34881-RA"/>
    <property type="gene ID" value="nRc.2.0.1.g34881"/>
</dbReference>
<dbReference type="AlphaFoldDB" id="A0A915K863"/>
<organism evidence="2 3">
    <name type="scientific">Romanomermis culicivorax</name>
    <name type="common">Nematode worm</name>
    <dbReference type="NCBI Taxonomy" id="13658"/>
    <lineage>
        <taxon>Eukaryota</taxon>
        <taxon>Metazoa</taxon>
        <taxon>Ecdysozoa</taxon>
        <taxon>Nematoda</taxon>
        <taxon>Enoplea</taxon>
        <taxon>Dorylaimia</taxon>
        <taxon>Mermithida</taxon>
        <taxon>Mermithoidea</taxon>
        <taxon>Mermithidae</taxon>
        <taxon>Romanomermis</taxon>
    </lineage>
</organism>
<name>A0A915K863_ROMCU</name>
<evidence type="ECO:0000313" key="3">
    <source>
        <dbReference type="WBParaSite" id="nRc.2.0.1.t34881-RA"/>
    </source>
</evidence>
<evidence type="ECO:0000313" key="2">
    <source>
        <dbReference type="Proteomes" id="UP000887565"/>
    </source>
</evidence>
<dbReference type="InterPro" id="IPR037238">
    <property type="entry name" value="YbiA-like_sf"/>
</dbReference>
<dbReference type="SUPFAM" id="SSF143990">
    <property type="entry name" value="YbiA-like"/>
    <property type="match status" value="1"/>
</dbReference>
<dbReference type="Proteomes" id="UP000887565">
    <property type="component" value="Unplaced"/>
</dbReference>
<feature type="domain" description="NADAR" evidence="1">
    <location>
        <begin position="54"/>
        <end position="153"/>
    </location>
</feature>
<dbReference type="InterPro" id="IPR012816">
    <property type="entry name" value="NADAR"/>
</dbReference>
<dbReference type="Gene3D" id="1.10.357.40">
    <property type="entry name" value="YbiA-like"/>
    <property type="match status" value="1"/>
</dbReference>
<proteinExistence type="predicted"/>
<evidence type="ECO:0000259" key="1">
    <source>
        <dbReference type="Pfam" id="PF08719"/>
    </source>
</evidence>
<keyword evidence="2" id="KW-1185">Reference proteome</keyword>